<accession>A0ABV1DZH4</accession>
<dbReference type="SUPFAM" id="SSF53474">
    <property type="entry name" value="alpha/beta-Hydrolases"/>
    <property type="match status" value="1"/>
</dbReference>
<sequence>MQSKKSAAMLGLLRSVKPVICNLNLDLKRAGSDFLGKLKKMPPDLRVAPAPGPRPAEWIVPAKERGDRVILYSHGGAYEGGSLTSSRALASVLAQDTGRRVLSYDYRLAPEHPFPAALDDALAVFRHLCREGIEPGRIVLAGDSAGGGLSLALALCLKDRDEPLPGGIVCLSPWTDLTGSVSSHRTRAQDDPIIESEGLHLSALHYAAGTPLGTPYLSPVYGDLAGFPPVLIQAGTNEVLLGDSLLLKKRLEECGVPVTLSVFDGMWHVFHVFDLPETNQAMEQIRDFLDHLLAV</sequence>
<dbReference type="PANTHER" id="PTHR48081:SF30">
    <property type="entry name" value="ACETYL-HYDROLASE LIPR-RELATED"/>
    <property type="match status" value="1"/>
</dbReference>
<evidence type="ECO:0000256" key="1">
    <source>
        <dbReference type="ARBA" id="ARBA00010515"/>
    </source>
</evidence>
<protein>
    <submittedName>
        <fullName evidence="4">Alpha/beta hydrolase</fullName>
    </submittedName>
</protein>
<comment type="caution">
    <text evidence="4">The sequence shown here is derived from an EMBL/GenBank/DDBJ whole genome shotgun (WGS) entry which is preliminary data.</text>
</comment>
<dbReference type="InterPro" id="IPR050300">
    <property type="entry name" value="GDXG_lipolytic_enzyme"/>
</dbReference>
<dbReference type="RefSeq" id="WP_349219025.1">
    <property type="nucleotide sequence ID" value="NZ_JBBMFD010000008.1"/>
</dbReference>
<keyword evidence="2 4" id="KW-0378">Hydrolase</keyword>
<dbReference type="InterPro" id="IPR013094">
    <property type="entry name" value="AB_hydrolase_3"/>
</dbReference>
<evidence type="ECO:0000313" key="4">
    <source>
        <dbReference type="EMBL" id="MEQ2440452.1"/>
    </source>
</evidence>
<gene>
    <name evidence="4" type="ORF">WMO26_06405</name>
</gene>
<comment type="similarity">
    <text evidence="1">Belongs to the 'GDXG' lipolytic enzyme family.</text>
</comment>
<feature type="domain" description="Alpha/beta hydrolase fold-3" evidence="3">
    <location>
        <begin position="70"/>
        <end position="271"/>
    </location>
</feature>
<organism evidence="4 5">
    <name type="scientific">Solibaculum intestinale</name>
    <dbReference type="NCBI Taxonomy" id="3133165"/>
    <lineage>
        <taxon>Bacteria</taxon>
        <taxon>Bacillati</taxon>
        <taxon>Bacillota</taxon>
        <taxon>Clostridia</taxon>
        <taxon>Eubacteriales</taxon>
        <taxon>Oscillospiraceae</taxon>
        <taxon>Solibaculum</taxon>
    </lineage>
</organism>
<dbReference type="EMBL" id="JBBMFD010000008">
    <property type="protein sequence ID" value="MEQ2440452.1"/>
    <property type="molecule type" value="Genomic_DNA"/>
</dbReference>
<name>A0ABV1DZH4_9FIRM</name>
<dbReference type="Gene3D" id="3.40.50.1820">
    <property type="entry name" value="alpha/beta hydrolase"/>
    <property type="match status" value="1"/>
</dbReference>
<dbReference type="PANTHER" id="PTHR48081">
    <property type="entry name" value="AB HYDROLASE SUPERFAMILY PROTEIN C4A8.06C"/>
    <property type="match status" value="1"/>
</dbReference>
<dbReference type="Proteomes" id="UP001489509">
    <property type="component" value="Unassembled WGS sequence"/>
</dbReference>
<dbReference type="InterPro" id="IPR029058">
    <property type="entry name" value="AB_hydrolase_fold"/>
</dbReference>
<evidence type="ECO:0000259" key="3">
    <source>
        <dbReference type="Pfam" id="PF07859"/>
    </source>
</evidence>
<proteinExistence type="inferred from homology"/>
<reference evidence="4 5" key="1">
    <citation type="submission" date="2024-03" db="EMBL/GenBank/DDBJ databases">
        <title>Human intestinal bacterial collection.</title>
        <authorList>
            <person name="Pauvert C."/>
            <person name="Hitch T.C.A."/>
            <person name="Clavel T."/>
        </authorList>
    </citation>
    <scope>NUCLEOTIDE SEQUENCE [LARGE SCALE GENOMIC DNA]</scope>
    <source>
        <strain evidence="4 5">CLA-JM-H44</strain>
    </source>
</reference>
<dbReference type="GO" id="GO:0016787">
    <property type="term" value="F:hydrolase activity"/>
    <property type="evidence" value="ECO:0007669"/>
    <property type="project" value="UniProtKB-KW"/>
</dbReference>
<keyword evidence="5" id="KW-1185">Reference proteome</keyword>
<dbReference type="Pfam" id="PF07859">
    <property type="entry name" value="Abhydrolase_3"/>
    <property type="match status" value="1"/>
</dbReference>
<evidence type="ECO:0000256" key="2">
    <source>
        <dbReference type="ARBA" id="ARBA00022801"/>
    </source>
</evidence>
<evidence type="ECO:0000313" key="5">
    <source>
        <dbReference type="Proteomes" id="UP001489509"/>
    </source>
</evidence>